<dbReference type="Proteomes" id="UP000239687">
    <property type="component" value="Unassembled WGS sequence"/>
</dbReference>
<dbReference type="EMBL" id="PUIN01000001">
    <property type="protein sequence ID" value="PQP06348.1"/>
    <property type="molecule type" value="Genomic_DNA"/>
</dbReference>
<organism evidence="1 2">
    <name type="scientific">Pseudomonas frederiksbergensis</name>
    <dbReference type="NCBI Taxonomy" id="104087"/>
    <lineage>
        <taxon>Bacteria</taxon>
        <taxon>Pseudomonadati</taxon>
        <taxon>Pseudomonadota</taxon>
        <taxon>Gammaproteobacteria</taxon>
        <taxon>Pseudomonadales</taxon>
        <taxon>Pseudomonadaceae</taxon>
        <taxon>Pseudomonas</taxon>
    </lineage>
</organism>
<accession>A0A2S8HV89</accession>
<evidence type="ECO:0000313" key="1">
    <source>
        <dbReference type="EMBL" id="PQP06348.1"/>
    </source>
</evidence>
<proteinExistence type="predicted"/>
<evidence type="ECO:0000313" key="2">
    <source>
        <dbReference type="Proteomes" id="UP000239687"/>
    </source>
</evidence>
<sequence>MELHEAAEIIEVSGQNNVNELLAKGWKLLAVTAAAGGDENRNLYVHYVLGKPSQSVRMSRGSESNQA</sequence>
<gene>
    <name evidence="1" type="ORF">C5612_00860</name>
</gene>
<evidence type="ECO:0008006" key="3">
    <source>
        <dbReference type="Google" id="ProtNLM"/>
    </source>
</evidence>
<dbReference type="AlphaFoldDB" id="A0A2S8HV89"/>
<comment type="caution">
    <text evidence="1">The sequence shown here is derived from an EMBL/GenBank/DDBJ whole genome shotgun (WGS) entry which is preliminary data.</text>
</comment>
<reference evidence="1 2" key="1">
    <citation type="submission" date="2018-02" db="EMBL/GenBank/DDBJ databases">
        <title>Draft genome sequencing of Pseudomonas frederiksbergensis 11-D3.</title>
        <authorList>
            <person name="Zheng B.-X."/>
        </authorList>
    </citation>
    <scope>NUCLEOTIDE SEQUENCE [LARGE SCALE GENOMIC DNA]</scope>
    <source>
        <strain evidence="1 2">11-D3</strain>
    </source>
</reference>
<name>A0A2S8HV89_9PSED</name>
<protein>
    <recommendedName>
        <fullName evidence="3">DUF1737 domain-containing protein</fullName>
    </recommendedName>
</protein>